<proteinExistence type="predicted"/>
<dbReference type="AlphaFoldDB" id="A0A1V4SXV6"/>
<dbReference type="EMBL" id="LTAY01000031">
    <property type="protein sequence ID" value="OPX48485.1"/>
    <property type="molecule type" value="Genomic_DNA"/>
</dbReference>
<accession>A0A1V4SXV6</accession>
<sequence>MKYILDRIKDIYDYYGPGIETNKFYEEIEEVKKAVKNEDRENLIEELADVFITSRHMMNRFNISEEEIYEKILFKVSRQEERIRKEQIENLSEENKKKLGEYINKKYIQQGGK</sequence>
<dbReference type="GO" id="GO:0004636">
    <property type="term" value="F:phosphoribosyl-ATP diphosphatase activity"/>
    <property type="evidence" value="ECO:0007669"/>
    <property type="project" value="UniProtKB-EC"/>
</dbReference>
<dbReference type="InterPro" id="IPR021130">
    <property type="entry name" value="PRib-ATP_PPHydrolase-like"/>
</dbReference>
<dbReference type="Pfam" id="PF01503">
    <property type="entry name" value="PRA-PH"/>
    <property type="match status" value="1"/>
</dbReference>
<dbReference type="SUPFAM" id="SSF101386">
    <property type="entry name" value="all-alpha NTP pyrophosphatases"/>
    <property type="match status" value="1"/>
</dbReference>
<reference evidence="1 2" key="1">
    <citation type="submission" date="2016-02" db="EMBL/GenBank/DDBJ databases">
        <title>Genome sequence of Clostridium thermobutyricum DSM 4928.</title>
        <authorList>
            <person name="Poehlein A."/>
            <person name="Daniel R."/>
        </authorList>
    </citation>
    <scope>NUCLEOTIDE SEQUENCE [LARGE SCALE GENOMIC DNA]</scope>
    <source>
        <strain evidence="1 2">DSM 4928</strain>
    </source>
</reference>
<evidence type="ECO:0000313" key="1">
    <source>
        <dbReference type="EMBL" id="OPX48485.1"/>
    </source>
</evidence>
<evidence type="ECO:0000313" key="2">
    <source>
        <dbReference type="Proteomes" id="UP000191448"/>
    </source>
</evidence>
<dbReference type="RefSeq" id="WP_080022419.1">
    <property type="nucleotide sequence ID" value="NZ_LTAY01000031.1"/>
</dbReference>
<comment type="caution">
    <text evidence="1">The sequence shown here is derived from an EMBL/GenBank/DDBJ whole genome shotgun (WGS) entry which is preliminary data.</text>
</comment>
<dbReference type="Proteomes" id="UP000191448">
    <property type="component" value="Unassembled WGS sequence"/>
</dbReference>
<keyword evidence="1" id="KW-0378">Hydrolase</keyword>
<name>A0A1V4SXV6_9CLOT</name>
<dbReference type="EC" id="3.6.1.31" evidence="1"/>
<protein>
    <submittedName>
        <fullName evidence="1">Phosphoribosyl-ATP pyrophosphatase</fullName>
        <ecNumber evidence="1">3.6.1.31</ecNumber>
    </submittedName>
</protein>
<dbReference type="Gene3D" id="1.10.287.1080">
    <property type="entry name" value="MazG-like"/>
    <property type="match status" value="1"/>
</dbReference>
<organism evidence="1 2">
    <name type="scientific">Clostridium thermobutyricum DSM 4928</name>
    <dbReference type="NCBI Taxonomy" id="1121339"/>
    <lineage>
        <taxon>Bacteria</taxon>
        <taxon>Bacillati</taxon>
        <taxon>Bacillota</taxon>
        <taxon>Clostridia</taxon>
        <taxon>Eubacteriales</taxon>
        <taxon>Clostridiaceae</taxon>
        <taxon>Clostridium</taxon>
    </lineage>
</organism>
<gene>
    <name evidence="1" type="primary">hisE_2</name>
    <name evidence="1" type="ORF">CLTHE_11630</name>
</gene>